<protein>
    <recommendedName>
        <fullName evidence="1">Prolyl 4-hydroxylase alpha subunit Fe(2+) 2OG dioxygenase domain-containing protein</fullName>
    </recommendedName>
</protein>
<accession>A0A1Y5FCV2</accession>
<sequence>MTKSHDWAKRNPMEIKNVQKFPLLSEIKKKGFLQMKLAFPKELADALKLCNWQRVDQLLFEYLEVGAFLRTVLDQFHPYNTTEHMIAIRDARTDEDGIWHDDGSRHFAFTWSFNDDPELEGGELLFKVKNSTECTTITPPAYETLTVFLTGEYNYEHKVNKVSRGVRKNLVGWCSTEA</sequence>
<comment type="caution">
    <text evidence="2">The sequence shown here is derived from an EMBL/GenBank/DDBJ whole genome shotgun (WGS) entry which is preliminary data.</text>
</comment>
<dbReference type="EMBL" id="MAAO01000006">
    <property type="protein sequence ID" value="OUR96779.1"/>
    <property type="molecule type" value="Genomic_DNA"/>
</dbReference>
<evidence type="ECO:0000313" key="2">
    <source>
        <dbReference type="EMBL" id="OUR96779.1"/>
    </source>
</evidence>
<dbReference type="Proteomes" id="UP000196531">
    <property type="component" value="Unassembled WGS sequence"/>
</dbReference>
<dbReference type="AlphaFoldDB" id="A0A1Y5FCV2"/>
<name>A0A1Y5FCV2_9BACT</name>
<dbReference type="Pfam" id="PF13640">
    <property type="entry name" value="2OG-FeII_Oxy_3"/>
    <property type="match status" value="1"/>
</dbReference>
<feature type="domain" description="Prolyl 4-hydroxylase alpha subunit Fe(2+) 2OG dioxygenase" evidence="1">
    <location>
        <begin position="99"/>
        <end position="174"/>
    </location>
</feature>
<reference evidence="3" key="1">
    <citation type="journal article" date="2017" name="Proc. Natl. Acad. Sci. U.S.A.">
        <title>Simulation of Deepwater Horizon oil plume reveals substrate specialization within a complex community of hydrocarbon-degraders.</title>
        <authorList>
            <person name="Hu P."/>
            <person name="Dubinsky E.A."/>
            <person name="Probst A.J."/>
            <person name="Wang J."/>
            <person name="Sieber C.M.K."/>
            <person name="Tom L.M."/>
            <person name="Gardinali P."/>
            <person name="Banfield J.F."/>
            <person name="Atlas R.M."/>
            <person name="Andersen G.L."/>
        </authorList>
    </citation>
    <scope>NUCLEOTIDE SEQUENCE [LARGE SCALE GENOMIC DNA]</scope>
</reference>
<organism evidence="2 3">
    <name type="scientific">Halobacteriovorax marinus</name>
    <dbReference type="NCBI Taxonomy" id="97084"/>
    <lineage>
        <taxon>Bacteria</taxon>
        <taxon>Pseudomonadati</taxon>
        <taxon>Bdellovibrionota</taxon>
        <taxon>Bacteriovoracia</taxon>
        <taxon>Bacteriovoracales</taxon>
        <taxon>Halobacteriovoraceae</taxon>
        <taxon>Halobacteriovorax</taxon>
    </lineage>
</organism>
<evidence type="ECO:0000259" key="1">
    <source>
        <dbReference type="Pfam" id="PF13640"/>
    </source>
</evidence>
<dbReference type="InterPro" id="IPR044862">
    <property type="entry name" value="Pro_4_hyd_alph_FE2OG_OXY"/>
</dbReference>
<gene>
    <name evidence="2" type="ORF">A9Q84_10585</name>
</gene>
<proteinExistence type="predicted"/>
<evidence type="ECO:0000313" key="3">
    <source>
        <dbReference type="Proteomes" id="UP000196531"/>
    </source>
</evidence>
<dbReference type="Gene3D" id="2.60.120.620">
    <property type="entry name" value="q2cbj1_9rhob like domain"/>
    <property type="match status" value="1"/>
</dbReference>